<dbReference type="CDD" id="cd07503">
    <property type="entry name" value="HAD_HisB-N"/>
    <property type="match status" value="1"/>
</dbReference>
<comment type="caution">
    <text evidence="8">The sequence shown here is derived from an EMBL/GenBank/DDBJ whole genome shotgun (WGS) entry which is preliminary data.</text>
</comment>
<accession>A0ABX1QW58</accession>
<dbReference type="EMBL" id="JAATNW010000001">
    <property type="protein sequence ID" value="NMH58485.1"/>
    <property type="molecule type" value="Genomic_DNA"/>
</dbReference>
<dbReference type="InterPro" id="IPR006543">
    <property type="entry name" value="Histidinol-phos"/>
</dbReference>
<organism evidence="8 9">
    <name type="scientific">Alteromonas ponticola</name>
    <dbReference type="NCBI Taxonomy" id="2720613"/>
    <lineage>
        <taxon>Bacteria</taxon>
        <taxon>Pseudomonadati</taxon>
        <taxon>Pseudomonadota</taxon>
        <taxon>Gammaproteobacteria</taxon>
        <taxon>Alteromonadales</taxon>
        <taxon>Alteromonadaceae</taxon>
        <taxon>Alteromonas/Salinimonas group</taxon>
        <taxon>Alteromonas</taxon>
    </lineage>
</organism>
<evidence type="ECO:0000256" key="7">
    <source>
        <dbReference type="PIRNR" id="PIRNR004682"/>
    </source>
</evidence>
<dbReference type="InterPro" id="IPR036412">
    <property type="entry name" value="HAD-like_sf"/>
</dbReference>
<dbReference type="NCBIfam" id="TIGR01662">
    <property type="entry name" value="HAD-SF-IIIA"/>
    <property type="match status" value="1"/>
</dbReference>
<comment type="subcellular location">
    <subcellularLocation>
        <location evidence="1 7">Cytoplasm</location>
    </subcellularLocation>
</comment>
<dbReference type="Gene3D" id="3.40.50.1000">
    <property type="entry name" value="HAD superfamily/HAD-like"/>
    <property type="match status" value="1"/>
</dbReference>
<dbReference type="EC" id="3.1.3.-" evidence="7"/>
<keyword evidence="4 7" id="KW-0378">Hydrolase</keyword>
<keyword evidence="2 7" id="KW-0963">Cytoplasm</keyword>
<sequence length="178" mass="20004">MFLDRDGIINIDKGYVGKIADFEFVEGIFRLIERFTKAGYLPIIVTNQSGIGRGYYSEETFKRLCEWMNTRFQAHDIAPVPVYFCPHHPTDGKGEYLTDCECRKPKPGLLLKAAQDYNIDLSRSVMIGDSIRDLEAARAAGVPIRLWVTEKKQNAIAASCTHTFSAITEIEPAVVISQ</sequence>
<dbReference type="NCBIfam" id="TIGR00213">
    <property type="entry name" value="GmhB_yaeD"/>
    <property type="match status" value="1"/>
</dbReference>
<keyword evidence="5 7" id="KW-0119">Carbohydrate metabolism</keyword>
<evidence type="ECO:0000313" key="9">
    <source>
        <dbReference type="Proteomes" id="UP000709336"/>
    </source>
</evidence>
<keyword evidence="9" id="KW-1185">Reference proteome</keyword>
<evidence type="ECO:0000256" key="2">
    <source>
        <dbReference type="ARBA" id="ARBA00022490"/>
    </source>
</evidence>
<dbReference type="PANTHER" id="PTHR42891">
    <property type="entry name" value="D-GLYCERO-BETA-D-MANNO-HEPTOSE-1,7-BISPHOSPHATE 7-PHOSPHATASE"/>
    <property type="match status" value="1"/>
</dbReference>
<dbReference type="Pfam" id="PF13242">
    <property type="entry name" value="Hydrolase_like"/>
    <property type="match status" value="1"/>
</dbReference>
<comment type="similarity">
    <text evidence="7">Belongs to the gmhB family.</text>
</comment>
<dbReference type="NCBIfam" id="NF006506">
    <property type="entry name" value="PRK08942.1"/>
    <property type="match status" value="1"/>
</dbReference>
<proteinExistence type="inferred from homology"/>
<evidence type="ECO:0000256" key="1">
    <source>
        <dbReference type="ARBA" id="ARBA00004496"/>
    </source>
</evidence>
<evidence type="ECO:0000256" key="5">
    <source>
        <dbReference type="ARBA" id="ARBA00023277"/>
    </source>
</evidence>
<dbReference type="PANTHER" id="PTHR42891:SF1">
    <property type="entry name" value="D-GLYCERO-BETA-D-MANNO-HEPTOSE-1,7-BISPHOSPHATE 7-PHOSPHATASE"/>
    <property type="match status" value="1"/>
</dbReference>
<keyword evidence="3" id="KW-0479">Metal-binding</keyword>
<dbReference type="InterPro" id="IPR023214">
    <property type="entry name" value="HAD_sf"/>
</dbReference>
<name>A0ABX1QW58_9ALTE</name>
<dbReference type="InterPro" id="IPR004446">
    <property type="entry name" value="Heptose_bisP_phosphatase"/>
</dbReference>
<evidence type="ECO:0000256" key="6">
    <source>
        <dbReference type="ARBA" id="ARBA00031828"/>
    </source>
</evidence>
<dbReference type="GO" id="GO:0034200">
    <property type="term" value="F:D-glycero-beta-D-manno-heptose 1,7-bisphosphate 7-phosphatase activity"/>
    <property type="evidence" value="ECO:0007669"/>
    <property type="project" value="UniProtKB-EC"/>
</dbReference>
<dbReference type="InterPro" id="IPR006549">
    <property type="entry name" value="HAD-SF_hydro_IIIA"/>
</dbReference>
<dbReference type="NCBIfam" id="TIGR01656">
    <property type="entry name" value="Histidinol-ppas"/>
    <property type="match status" value="1"/>
</dbReference>
<evidence type="ECO:0000256" key="3">
    <source>
        <dbReference type="ARBA" id="ARBA00022723"/>
    </source>
</evidence>
<gene>
    <name evidence="8" type="primary">gmhB</name>
    <name evidence="8" type="ORF">HCJ96_00415</name>
</gene>
<dbReference type="Proteomes" id="UP000709336">
    <property type="component" value="Unassembled WGS sequence"/>
</dbReference>
<dbReference type="PIRSF" id="PIRSF004682">
    <property type="entry name" value="GmhB"/>
    <property type="match status" value="1"/>
</dbReference>
<reference evidence="8 9" key="1">
    <citation type="submission" date="2020-03" db="EMBL/GenBank/DDBJ databases">
        <title>Alteromonas ponticola sp. nov., isolated from seawater.</title>
        <authorList>
            <person name="Yoon J.-H."/>
            <person name="Kim Y.-O."/>
        </authorList>
    </citation>
    <scope>NUCLEOTIDE SEQUENCE [LARGE SCALE GENOMIC DNA]</scope>
    <source>
        <strain evidence="8 9">MYP5</strain>
    </source>
</reference>
<dbReference type="SUPFAM" id="SSF56784">
    <property type="entry name" value="HAD-like"/>
    <property type="match status" value="1"/>
</dbReference>
<evidence type="ECO:0000256" key="4">
    <source>
        <dbReference type="ARBA" id="ARBA00022801"/>
    </source>
</evidence>
<evidence type="ECO:0000313" key="8">
    <source>
        <dbReference type="EMBL" id="NMH58485.1"/>
    </source>
</evidence>
<protein>
    <recommendedName>
        <fullName evidence="6 7">D,D-heptose 1,7-bisphosphate phosphatase</fullName>
        <ecNumber evidence="7">3.1.3.-</ecNumber>
    </recommendedName>
</protein>